<dbReference type="GO" id="GO:0020037">
    <property type="term" value="F:heme binding"/>
    <property type="evidence" value="ECO:0007669"/>
    <property type="project" value="InterPro"/>
</dbReference>
<dbReference type="PRINTS" id="PR00359">
    <property type="entry name" value="BP450"/>
</dbReference>
<feature type="non-terminal residue" evidence="2">
    <location>
        <position position="200"/>
    </location>
</feature>
<dbReference type="GO" id="GO:0004497">
    <property type="term" value="F:monooxygenase activity"/>
    <property type="evidence" value="ECO:0007669"/>
    <property type="project" value="InterPro"/>
</dbReference>
<dbReference type="PANTHER" id="PTHR46696">
    <property type="entry name" value="P450, PUTATIVE (EUROFUNG)-RELATED"/>
    <property type="match status" value="1"/>
</dbReference>
<dbReference type="SUPFAM" id="SSF48264">
    <property type="entry name" value="Cytochrome P450"/>
    <property type="match status" value="1"/>
</dbReference>
<evidence type="ECO:0000256" key="1">
    <source>
        <dbReference type="ARBA" id="ARBA00010617"/>
    </source>
</evidence>
<dbReference type="GO" id="GO:0005506">
    <property type="term" value="F:iron ion binding"/>
    <property type="evidence" value="ECO:0007669"/>
    <property type="project" value="InterPro"/>
</dbReference>
<reference evidence="2" key="1">
    <citation type="submission" date="2018-06" db="EMBL/GenBank/DDBJ databases">
        <authorList>
            <person name="Zhirakovskaya E."/>
        </authorList>
    </citation>
    <scope>NUCLEOTIDE SEQUENCE</scope>
</reference>
<proteinExistence type="inferred from homology"/>
<dbReference type="Gene3D" id="1.10.630.10">
    <property type="entry name" value="Cytochrome P450"/>
    <property type="match status" value="1"/>
</dbReference>
<accession>A0A3B0TUU5</accession>
<dbReference type="AlphaFoldDB" id="A0A3B0TUU5"/>
<dbReference type="EMBL" id="UOEQ01000081">
    <property type="protein sequence ID" value="VAW15999.1"/>
    <property type="molecule type" value="Genomic_DNA"/>
</dbReference>
<evidence type="ECO:0000313" key="2">
    <source>
        <dbReference type="EMBL" id="VAW15999.1"/>
    </source>
</evidence>
<name>A0A3B0TUU5_9ZZZZ</name>
<sequence length="200" mass="23733">MSDIGFFKLELETNTLDCDPQNPAFVQNPYELYGQLHKNSPCFFWKQYGHWCFAGWDQVNALLRDRRFGRQILHKMSRDELGWPEPLEHTKDFDLSEKHSLLALEPPAHTRLRLLVNRAFISRQIEQLRPQVERLANWSIDRFESKKQIDFIKEFATPIPILIITQMLDIPSEMGQQLLDWSHKIVAMYMFGRSREDEIT</sequence>
<dbReference type="Gene3D" id="3.30.43.20">
    <property type="match status" value="1"/>
</dbReference>
<dbReference type="InterPro" id="IPR002397">
    <property type="entry name" value="Cyt_P450_B"/>
</dbReference>
<dbReference type="GO" id="GO:0016705">
    <property type="term" value="F:oxidoreductase activity, acting on paired donors, with incorporation or reduction of molecular oxygen"/>
    <property type="evidence" value="ECO:0007669"/>
    <property type="project" value="InterPro"/>
</dbReference>
<dbReference type="PANTHER" id="PTHR46696:SF1">
    <property type="entry name" value="CYTOCHROME P450 YJIB-RELATED"/>
    <property type="match status" value="1"/>
</dbReference>
<dbReference type="InterPro" id="IPR036396">
    <property type="entry name" value="Cyt_P450_sf"/>
</dbReference>
<gene>
    <name evidence="2" type="ORF">MNBD_ALPHA11-1781</name>
</gene>
<protein>
    <submittedName>
        <fullName evidence="2">Cytochrome P450 hydroxylase</fullName>
    </submittedName>
</protein>
<comment type="similarity">
    <text evidence="1">Belongs to the cytochrome P450 family.</text>
</comment>
<organism evidence="2">
    <name type="scientific">hydrothermal vent metagenome</name>
    <dbReference type="NCBI Taxonomy" id="652676"/>
    <lineage>
        <taxon>unclassified sequences</taxon>
        <taxon>metagenomes</taxon>
        <taxon>ecological metagenomes</taxon>
    </lineage>
</organism>